<proteinExistence type="predicted"/>
<protein>
    <submittedName>
        <fullName evidence="1">Uncharacterized protein</fullName>
    </submittedName>
</protein>
<gene>
    <name evidence="1" type="ORF">METZ01_LOCUS101728</name>
</gene>
<accession>A0A381W8Q8</accession>
<sequence>VSGPSEDLDDFFQRISNPAAFSTDEESAIEMNTGQQPVEIFSRLLPMPENGHRHIITNEGADNEQRCSVFAKPSDGDEGEFIDGYAWCCDNWGTKWGDCETDFELFPALNNMVLTYNTAWGPAFSGWINVSKLFPRLSFLTTYEEEGEGMCGAFSVVNGEVLYDGFARDGDDRYPTQDSTIHDGDDGGEAYFAWLDKVYELRDQMAAEAEDAVVSFYGATAQ</sequence>
<organism evidence="1">
    <name type="scientific">marine metagenome</name>
    <dbReference type="NCBI Taxonomy" id="408172"/>
    <lineage>
        <taxon>unclassified sequences</taxon>
        <taxon>metagenomes</taxon>
        <taxon>ecological metagenomes</taxon>
    </lineage>
</organism>
<name>A0A381W8Q8_9ZZZZ</name>
<evidence type="ECO:0000313" key="1">
    <source>
        <dbReference type="EMBL" id="SVA48874.1"/>
    </source>
</evidence>
<dbReference type="EMBL" id="UINC01011038">
    <property type="protein sequence ID" value="SVA48874.1"/>
    <property type="molecule type" value="Genomic_DNA"/>
</dbReference>
<dbReference type="AlphaFoldDB" id="A0A381W8Q8"/>
<reference evidence="1" key="1">
    <citation type="submission" date="2018-05" db="EMBL/GenBank/DDBJ databases">
        <authorList>
            <person name="Lanie J.A."/>
            <person name="Ng W.-L."/>
            <person name="Kazmierczak K.M."/>
            <person name="Andrzejewski T.M."/>
            <person name="Davidsen T.M."/>
            <person name="Wayne K.J."/>
            <person name="Tettelin H."/>
            <person name="Glass J.I."/>
            <person name="Rusch D."/>
            <person name="Podicherti R."/>
            <person name="Tsui H.-C.T."/>
            <person name="Winkler M.E."/>
        </authorList>
    </citation>
    <scope>NUCLEOTIDE SEQUENCE</scope>
</reference>
<feature type="non-terminal residue" evidence="1">
    <location>
        <position position="1"/>
    </location>
</feature>